<feature type="transmembrane region" description="Helical" evidence="1">
    <location>
        <begin position="53"/>
        <end position="71"/>
    </location>
</feature>
<dbReference type="AlphaFoldDB" id="X1PUA1"/>
<keyword evidence="1" id="KW-0472">Membrane</keyword>
<protein>
    <submittedName>
        <fullName evidence="2">Uncharacterized protein</fullName>
    </submittedName>
</protein>
<comment type="caution">
    <text evidence="2">The sequence shown here is derived from an EMBL/GenBank/DDBJ whole genome shotgun (WGS) entry which is preliminary data.</text>
</comment>
<proteinExistence type="predicted"/>
<dbReference type="EMBL" id="BARV01025695">
    <property type="protein sequence ID" value="GAI46096.1"/>
    <property type="molecule type" value="Genomic_DNA"/>
</dbReference>
<evidence type="ECO:0000256" key="1">
    <source>
        <dbReference type="SAM" id="Phobius"/>
    </source>
</evidence>
<reference evidence="2" key="1">
    <citation type="journal article" date="2014" name="Front. Microbiol.">
        <title>High frequency of phylogenetically diverse reductive dehalogenase-homologous genes in deep subseafloor sedimentary metagenomes.</title>
        <authorList>
            <person name="Kawai M."/>
            <person name="Futagami T."/>
            <person name="Toyoda A."/>
            <person name="Takaki Y."/>
            <person name="Nishi S."/>
            <person name="Hori S."/>
            <person name="Arai W."/>
            <person name="Tsubouchi T."/>
            <person name="Morono Y."/>
            <person name="Uchiyama I."/>
            <person name="Ito T."/>
            <person name="Fujiyama A."/>
            <person name="Inagaki F."/>
            <person name="Takami H."/>
        </authorList>
    </citation>
    <scope>NUCLEOTIDE SEQUENCE</scope>
    <source>
        <strain evidence="2">Expedition CK06-06</strain>
    </source>
</reference>
<evidence type="ECO:0000313" key="2">
    <source>
        <dbReference type="EMBL" id="GAI46096.1"/>
    </source>
</evidence>
<gene>
    <name evidence="2" type="ORF">S06H3_41654</name>
</gene>
<feature type="non-terminal residue" evidence="2">
    <location>
        <position position="1"/>
    </location>
</feature>
<accession>X1PUA1</accession>
<name>X1PUA1_9ZZZZ</name>
<organism evidence="2">
    <name type="scientific">marine sediment metagenome</name>
    <dbReference type="NCBI Taxonomy" id="412755"/>
    <lineage>
        <taxon>unclassified sequences</taxon>
        <taxon>metagenomes</taxon>
        <taxon>ecological metagenomes</taxon>
    </lineage>
</organism>
<keyword evidence="1" id="KW-0812">Transmembrane</keyword>
<keyword evidence="1" id="KW-1133">Transmembrane helix</keyword>
<sequence>QRHEKKILIPHYFKELDYRILSEKYEVDQFYFYYNPVCVIKLFWKIKNYDLNYYWFGNIWAAFAVIFSIFWRKKSIVIA</sequence>